<dbReference type="EMBL" id="JACXSS010000001">
    <property type="protein sequence ID" value="MBD9356383.1"/>
    <property type="molecule type" value="Genomic_DNA"/>
</dbReference>
<protein>
    <recommendedName>
        <fullName evidence="1">KAP NTPase domain-containing protein</fullName>
    </recommendedName>
</protein>
<dbReference type="RefSeq" id="WP_192374740.1">
    <property type="nucleotide sequence ID" value="NZ_CAJHIV010000001.1"/>
</dbReference>
<comment type="caution">
    <text evidence="2">The sequence shown here is derived from an EMBL/GenBank/DDBJ whole genome shotgun (WGS) entry which is preliminary data.</text>
</comment>
<keyword evidence="3" id="KW-1185">Reference proteome</keyword>
<gene>
    <name evidence="2" type="ORF">IE877_10855</name>
</gene>
<dbReference type="Proteomes" id="UP000652176">
    <property type="component" value="Unassembled WGS sequence"/>
</dbReference>
<sequence>MSIEVVRKRVFDFLKTDTPEVLAISGEWGVGKTYSWDDYLITAKNKNAIALDRYAYVSLFGINSLSAFKYALFESIVNKNLIGKRSTVESFKENATAVSKSLGRKIGPWLINAPVLKNFSTQIESVSFLSISNTLICIDDLERAGKDLKLQDVLGLVSLLKEQKKCKVVLLVNDDDSNQGISDYKIYREKVVDVDLKFEPTSFDCASIVYKGDDYNSKKLIEFTSKLGIKNIRILKKIERLALLGMPCLNGFDEEVKYQFLHSLALFTYCNYSNIQSSKPDPIKSTFNSVPTLKFVTNLGYNAWGIGDDKELTGEQQAWKSFLSEYGYNNTDDFDLVIADAVVAGYFMEDNLKEKAQALNEHHSASKSKSSFTETWRLFHDSFDDNQSQVINCLYESFKRNAKHITPNNLNGTVMLFKELGEFDKALELLEYYITLRKDETGLFNIENHNFFGDICDQDVISRFNEIYAESKAPEEVKDILRRIGSSNSWNQSDTLILSNIHTIDYYNIFKSDGGIHYIEPCLKFGQCLNPGDHELEITNKAKEALLMIAKESKLNELRVKKFGIKIDA</sequence>
<name>A0ABR9CZV6_9GAMM</name>
<evidence type="ECO:0000313" key="3">
    <source>
        <dbReference type="Proteomes" id="UP000652176"/>
    </source>
</evidence>
<evidence type="ECO:0000313" key="2">
    <source>
        <dbReference type="EMBL" id="MBD9356383.1"/>
    </source>
</evidence>
<dbReference type="InterPro" id="IPR011646">
    <property type="entry name" value="KAP_P-loop"/>
</dbReference>
<dbReference type="Pfam" id="PF07693">
    <property type="entry name" value="KAP_NTPase"/>
    <property type="match status" value="1"/>
</dbReference>
<organism evidence="2 3">
    <name type="scientific">Methylomonas albis</name>
    <dbReference type="NCBI Taxonomy" id="1854563"/>
    <lineage>
        <taxon>Bacteria</taxon>
        <taxon>Pseudomonadati</taxon>
        <taxon>Pseudomonadota</taxon>
        <taxon>Gammaproteobacteria</taxon>
        <taxon>Methylococcales</taxon>
        <taxon>Methylococcaceae</taxon>
        <taxon>Methylomonas</taxon>
    </lineage>
</organism>
<dbReference type="InterPro" id="IPR027417">
    <property type="entry name" value="P-loop_NTPase"/>
</dbReference>
<reference evidence="2 3" key="1">
    <citation type="submission" date="2020-09" db="EMBL/GenBank/DDBJ databases">
        <title>Methylomonas albis sp. nov. and Methylomonas fluvii sp. nov.: Two cold-adapted methanotrophs from the River Elbe and an amended description of Methylovulum psychrotolerans strain Eb1.</title>
        <authorList>
            <person name="Bussmann I.K."/>
            <person name="Klings K.-W."/>
            <person name="Warnstedt J."/>
            <person name="Hoppert M."/>
            <person name="Saborowski A."/>
            <person name="Horn F."/>
            <person name="Liebner S."/>
        </authorList>
    </citation>
    <scope>NUCLEOTIDE SEQUENCE [LARGE SCALE GENOMIC DNA]</scope>
    <source>
        <strain evidence="2 3">EbA</strain>
    </source>
</reference>
<evidence type="ECO:0000259" key="1">
    <source>
        <dbReference type="Pfam" id="PF07693"/>
    </source>
</evidence>
<feature type="domain" description="KAP NTPase" evidence="1">
    <location>
        <begin position="17"/>
        <end position="175"/>
    </location>
</feature>
<proteinExistence type="predicted"/>
<accession>A0ABR9CZV6</accession>
<dbReference type="Gene3D" id="3.40.50.300">
    <property type="entry name" value="P-loop containing nucleotide triphosphate hydrolases"/>
    <property type="match status" value="1"/>
</dbReference>